<dbReference type="InterPro" id="IPR029471">
    <property type="entry name" value="HNH_5"/>
</dbReference>
<dbReference type="Pfam" id="PF14239">
    <property type="entry name" value="RRXRR"/>
    <property type="match status" value="1"/>
</dbReference>
<dbReference type="InterPro" id="IPR052892">
    <property type="entry name" value="NA-targeting_endonuclease"/>
</dbReference>
<dbReference type="Proteomes" id="UP000290365">
    <property type="component" value="Chromosome"/>
</dbReference>
<dbReference type="KEGG" id="kbs:EPA93_25355"/>
<dbReference type="PANTHER" id="PTHR33877">
    <property type="entry name" value="SLL1193 PROTEIN"/>
    <property type="match status" value="1"/>
</dbReference>
<dbReference type="GO" id="GO:0004519">
    <property type="term" value="F:endonuclease activity"/>
    <property type="evidence" value="ECO:0007669"/>
    <property type="project" value="UniProtKB-KW"/>
</dbReference>
<organism evidence="2 3">
    <name type="scientific">Ktedonosporobacter rubrisoli</name>
    <dbReference type="NCBI Taxonomy" id="2509675"/>
    <lineage>
        <taxon>Bacteria</taxon>
        <taxon>Bacillati</taxon>
        <taxon>Chloroflexota</taxon>
        <taxon>Ktedonobacteria</taxon>
        <taxon>Ktedonobacterales</taxon>
        <taxon>Ktedonosporobacteraceae</taxon>
        <taxon>Ktedonosporobacter</taxon>
    </lineage>
</organism>
<name>A0A4P6JU48_KTERU</name>
<dbReference type="InterPro" id="IPR025938">
    <property type="entry name" value="RRXRR_dom"/>
</dbReference>
<dbReference type="RefSeq" id="WP_129890180.1">
    <property type="nucleotide sequence ID" value="NZ_CP035758.1"/>
</dbReference>
<keyword evidence="2" id="KW-0378">Hydrolase</keyword>
<protein>
    <submittedName>
        <fullName evidence="2">HNH endonuclease</fullName>
    </submittedName>
</protein>
<feature type="domain" description="HNH nuclease" evidence="1">
    <location>
        <begin position="184"/>
        <end position="235"/>
    </location>
</feature>
<dbReference type="OrthoDB" id="147034at2"/>
<dbReference type="NCBIfam" id="NF040563">
    <property type="entry name" value="guided_IscB"/>
    <property type="match status" value="1"/>
</dbReference>
<evidence type="ECO:0000259" key="1">
    <source>
        <dbReference type="SMART" id="SM00507"/>
    </source>
</evidence>
<evidence type="ECO:0000313" key="2">
    <source>
        <dbReference type="EMBL" id="QBD79127.1"/>
    </source>
</evidence>
<dbReference type="SMART" id="SM00507">
    <property type="entry name" value="HNHc"/>
    <property type="match status" value="1"/>
</dbReference>
<keyword evidence="2" id="KW-0255">Endonuclease</keyword>
<keyword evidence="3" id="KW-1185">Reference proteome</keyword>
<gene>
    <name evidence="2" type="ORF">EPA93_25355</name>
</gene>
<dbReference type="Gene3D" id="1.10.30.50">
    <property type="match status" value="1"/>
</dbReference>
<reference evidence="2 3" key="1">
    <citation type="submission" date="2019-01" db="EMBL/GenBank/DDBJ databases">
        <title>Ktedonosporobacter rubrisoli SCAWS-G2.</title>
        <authorList>
            <person name="Huang Y."/>
            <person name="Yan B."/>
        </authorList>
    </citation>
    <scope>NUCLEOTIDE SEQUENCE [LARGE SCALE GENOMIC DNA]</scope>
    <source>
        <strain evidence="2 3">SCAWS-G2</strain>
    </source>
</reference>
<dbReference type="InterPro" id="IPR047693">
    <property type="entry name" value="RNA-guided_IscB-like"/>
</dbReference>
<keyword evidence="2" id="KW-0540">Nuclease</keyword>
<accession>A0A4P6JU48</accession>
<sequence>MSVFVLDTNKTPLAPCHEDRARRLLKSGKAALYRRFPFTIILKRAVENPHVPDLRVRLDPGSKTTGIAVVDDQSGQVVFAAELSHRAHTIKGSLDDRRAVRRSRRNRKTRYRKARWQNRKRKEGWLPPSLESRIANILTWIARLRKFSHITSISLELVSFDMQLMQNPEISGVEYQQGTLAGYETREYLLQKWGRKCAYCSKENIPLQIEHIVPRAKGGSNRVSNLCLSCEKCNLAKGSRSIEDYLKKKPELLKKILAQAKTPLKDAAAVNATRWELFRRLQGFALPIECGSGGLTKFNRTTRELSKTHWLDAACVGKSTPEVLVTFGVQPLLIKACGHGCRQMCLPDKYGFPRTSAKGAKSVKGFQTGDIVRAIITSGQKGGTYVGRVAVRSTGSFNVTTGEGTVQGISYKYCKALHRMDGYSYHLG</sequence>
<proteinExistence type="predicted"/>
<dbReference type="Pfam" id="PF14279">
    <property type="entry name" value="HNH_5"/>
    <property type="match status" value="1"/>
</dbReference>
<dbReference type="EMBL" id="CP035758">
    <property type="protein sequence ID" value="QBD79127.1"/>
    <property type="molecule type" value="Genomic_DNA"/>
</dbReference>
<evidence type="ECO:0000313" key="3">
    <source>
        <dbReference type="Proteomes" id="UP000290365"/>
    </source>
</evidence>
<dbReference type="AlphaFoldDB" id="A0A4P6JU48"/>
<dbReference type="InterPro" id="IPR003615">
    <property type="entry name" value="HNH_nuc"/>
</dbReference>
<dbReference type="CDD" id="cd00085">
    <property type="entry name" value="HNHc"/>
    <property type="match status" value="1"/>
</dbReference>
<dbReference type="PANTHER" id="PTHR33877:SF2">
    <property type="entry name" value="OS07G0170200 PROTEIN"/>
    <property type="match status" value="1"/>
</dbReference>